<feature type="compositionally biased region" description="Polar residues" evidence="2">
    <location>
        <begin position="48"/>
        <end position="63"/>
    </location>
</feature>
<evidence type="ECO:0000256" key="1">
    <source>
        <dbReference type="SAM" id="Coils"/>
    </source>
</evidence>
<dbReference type="PANTHER" id="PTHR31071:SF16">
    <property type="entry name" value="MYB-LIKE PROTEIN Z ISOFORM X1"/>
    <property type="match status" value="1"/>
</dbReference>
<dbReference type="InterPro" id="IPR043424">
    <property type="entry name" value="BLT-like"/>
</dbReference>
<proteinExistence type="predicted"/>
<sequence length="659" mass="74762">MEAKGREEEKQQQQHCKIRKRGNSSSSSSSLVPNYRFKRAILVGKRGGSTTPVPTWMTSSKSPTLAMPNAESTKGTTPQNGGKAKEVSVSARKLAATLWEINGIPSPIIKKDLEDKKEFRSREKVTRLPHFSDPSYTPFSERMERSRGHSHRRRTSIVTKRLQLTDYHIGGLDSISNASLLEIESHPKGKSRRIGMKTCLKDVSNGLTTSKELLKVLNHICGLDEKHSSSLSLVSALRIELDRACLSVNQLIKEQRSNRSEIEYLIKHFEEEKAAWKSKERDRIRNAISCIAEELEVERKLRRQTERLNKKLGKELADTKDSLSKAMKELESEKRAKEILEQVCDELARGIGEDRAEVEEMKKESAQVREEVEKEREMLHLADVLREERVQMKLCEAKYHFEEKNAAVERLRNELESYLKEKVGEEKGDGSPSYERIKELEAYLKEIQFGSCQHAVREENEGGAIGNGEVHDGDDSADSDLHSIELNMDNNSRSYKWCYVSEGNALDNPKWFSGGKDFKGRKSISDNIQWENICLQRRNSNGIDGPDCDLINENQGSLNVLNRERFSELGFHSQTQDHEDEMKKHRSVKTLKDHVLYGSKRSSTQNFASPTRAWGQSLPLQDSGSVVSDDSSPVIQVDDLKPRIGGTRGARRTSTSSRH</sequence>
<organism evidence="3 4">
    <name type="scientific">Dovyalis caffra</name>
    <dbReference type="NCBI Taxonomy" id="77055"/>
    <lineage>
        <taxon>Eukaryota</taxon>
        <taxon>Viridiplantae</taxon>
        <taxon>Streptophyta</taxon>
        <taxon>Embryophyta</taxon>
        <taxon>Tracheophyta</taxon>
        <taxon>Spermatophyta</taxon>
        <taxon>Magnoliopsida</taxon>
        <taxon>eudicotyledons</taxon>
        <taxon>Gunneridae</taxon>
        <taxon>Pentapetalae</taxon>
        <taxon>rosids</taxon>
        <taxon>fabids</taxon>
        <taxon>Malpighiales</taxon>
        <taxon>Salicaceae</taxon>
        <taxon>Flacourtieae</taxon>
        <taxon>Dovyalis</taxon>
    </lineage>
</organism>
<feature type="region of interest" description="Disordered" evidence="2">
    <location>
        <begin position="1"/>
        <end position="32"/>
    </location>
</feature>
<feature type="region of interest" description="Disordered" evidence="2">
    <location>
        <begin position="46"/>
        <end position="84"/>
    </location>
</feature>
<feature type="coiled-coil region" evidence="1">
    <location>
        <begin position="309"/>
        <end position="428"/>
    </location>
</feature>
<dbReference type="Proteomes" id="UP001314170">
    <property type="component" value="Unassembled WGS sequence"/>
</dbReference>
<dbReference type="PANTHER" id="PTHR31071">
    <property type="entry name" value="GB|AAF24581.1"/>
    <property type="match status" value="1"/>
</dbReference>
<feature type="compositionally biased region" description="Basic and acidic residues" evidence="2">
    <location>
        <begin position="1"/>
        <end position="12"/>
    </location>
</feature>
<evidence type="ECO:0000313" key="4">
    <source>
        <dbReference type="Proteomes" id="UP001314170"/>
    </source>
</evidence>
<dbReference type="AlphaFoldDB" id="A0AAV1R881"/>
<keyword evidence="1" id="KW-0175">Coiled coil</keyword>
<dbReference type="EMBL" id="CAWUPB010000913">
    <property type="protein sequence ID" value="CAK7329150.1"/>
    <property type="molecule type" value="Genomic_DNA"/>
</dbReference>
<name>A0AAV1R881_9ROSI</name>
<feature type="region of interest" description="Disordered" evidence="2">
    <location>
        <begin position="601"/>
        <end position="659"/>
    </location>
</feature>
<feature type="compositionally biased region" description="Low complexity" evidence="2">
    <location>
        <begin position="622"/>
        <end position="637"/>
    </location>
</feature>
<gene>
    <name evidence="3" type="ORF">DCAF_LOCUS6898</name>
</gene>
<protein>
    <submittedName>
        <fullName evidence="3">Uncharacterized protein</fullName>
    </submittedName>
</protein>
<evidence type="ECO:0000313" key="3">
    <source>
        <dbReference type="EMBL" id="CAK7329150.1"/>
    </source>
</evidence>
<accession>A0AAV1R881</accession>
<evidence type="ECO:0000256" key="2">
    <source>
        <dbReference type="SAM" id="MobiDB-lite"/>
    </source>
</evidence>
<reference evidence="3 4" key="1">
    <citation type="submission" date="2024-01" db="EMBL/GenBank/DDBJ databases">
        <authorList>
            <person name="Waweru B."/>
        </authorList>
    </citation>
    <scope>NUCLEOTIDE SEQUENCE [LARGE SCALE GENOMIC DNA]</scope>
</reference>
<feature type="compositionally biased region" description="Polar residues" evidence="2">
    <location>
        <begin position="70"/>
        <end position="80"/>
    </location>
</feature>
<feature type="region of interest" description="Disordered" evidence="2">
    <location>
        <begin position="130"/>
        <end position="155"/>
    </location>
</feature>
<comment type="caution">
    <text evidence="3">The sequence shown here is derived from an EMBL/GenBank/DDBJ whole genome shotgun (WGS) entry which is preliminary data.</text>
</comment>
<keyword evidence="4" id="KW-1185">Reference proteome</keyword>